<dbReference type="PANTHER" id="PTHR30221:SF1">
    <property type="entry name" value="SMALL-CONDUCTANCE MECHANOSENSITIVE CHANNEL"/>
    <property type="match status" value="1"/>
</dbReference>
<organism evidence="3 4">
    <name type="scientific">Brevibacterium casei</name>
    <dbReference type="NCBI Taxonomy" id="33889"/>
    <lineage>
        <taxon>Bacteria</taxon>
        <taxon>Bacillati</taxon>
        <taxon>Actinomycetota</taxon>
        <taxon>Actinomycetes</taxon>
        <taxon>Micrococcales</taxon>
        <taxon>Brevibacteriaceae</taxon>
        <taxon>Brevibacterium</taxon>
    </lineage>
</organism>
<reference evidence="3 4" key="1">
    <citation type="submission" date="2017-04" db="EMBL/GenBank/DDBJ databases">
        <title>Kefir bacterial isolates.</title>
        <authorList>
            <person name="Kim Y."/>
            <person name="Blasche S."/>
            <person name="Patil K.R."/>
        </authorList>
    </citation>
    <scope>NUCLEOTIDE SEQUENCE [LARGE SCALE GENOMIC DNA]</scope>
    <source>
        <strain evidence="3 4">OG2</strain>
    </source>
</reference>
<feature type="compositionally biased region" description="Low complexity" evidence="1">
    <location>
        <begin position="486"/>
        <end position="511"/>
    </location>
</feature>
<keyword evidence="2" id="KW-1133">Transmembrane helix</keyword>
<feature type="transmembrane region" description="Helical" evidence="2">
    <location>
        <begin position="52"/>
        <end position="76"/>
    </location>
</feature>
<gene>
    <name evidence="3" type="ORF">B8X04_11995</name>
</gene>
<feature type="transmembrane region" description="Helical" evidence="2">
    <location>
        <begin position="384"/>
        <end position="408"/>
    </location>
</feature>
<proteinExistence type="predicted"/>
<keyword evidence="2" id="KW-0812">Transmembrane</keyword>
<feature type="transmembrane region" description="Helical" evidence="2">
    <location>
        <begin position="88"/>
        <end position="113"/>
    </location>
</feature>
<feature type="compositionally biased region" description="Low complexity" evidence="1">
    <location>
        <begin position="168"/>
        <end position="179"/>
    </location>
</feature>
<protein>
    <submittedName>
        <fullName evidence="3">Uncharacterized protein</fullName>
    </submittedName>
</protein>
<feature type="transmembrane region" description="Helical" evidence="2">
    <location>
        <begin position="298"/>
        <end position="319"/>
    </location>
</feature>
<evidence type="ECO:0000256" key="2">
    <source>
        <dbReference type="SAM" id="Phobius"/>
    </source>
</evidence>
<feature type="region of interest" description="Disordered" evidence="1">
    <location>
        <begin position="150"/>
        <end position="249"/>
    </location>
</feature>
<dbReference type="EMBL" id="NCWY01000010">
    <property type="protein sequence ID" value="PAK94960.1"/>
    <property type="molecule type" value="Genomic_DNA"/>
</dbReference>
<dbReference type="GO" id="GO:0008381">
    <property type="term" value="F:mechanosensitive monoatomic ion channel activity"/>
    <property type="evidence" value="ECO:0007669"/>
    <property type="project" value="InterPro"/>
</dbReference>
<feature type="region of interest" description="Disordered" evidence="1">
    <location>
        <begin position="486"/>
        <end position="565"/>
    </location>
</feature>
<feature type="compositionally biased region" description="Low complexity" evidence="1">
    <location>
        <begin position="202"/>
        <end position="211"/>
    </location>
</feature>
<evidence type="ECO:0000313" key="3">
    <source>
        <dbReference type="EMBL" id="PAK94960.1"/>
    </source>
</evidence>
<dbReference type="NCBIfam" id="NF033912">
    <property type="entry name" value="msc"/>
    <property type="match status" value="2"/>
</dbReference>
<dbReference type="InterPro" id="IPR008910">
    <property type="entry name" value="MSC_TM_helix"/>
</dbReference>
<dbReference type="Pfam" id="PF05552">
    <property type="entry name" value="MS_channel_1st_1"/>
    <property type="match status" value="2"/>
</dbReference>
<feature type="transmembrane region" description="Helical" evidence="2">
    <location>
        <begin position="262"/>
        <end position="286"/>
    </location>
</feature>
<feature type="compositionally biased region" description="Low complexity" evidence="1">
    <location>
        <begin position="218"/>
        <end position="233"/>
    </location>
</feature>
<accession>A0A269ZBS0</accession>
<feature type="compositionally biased region" description="Gly residues" evidence="1">
    <location>
        <begin position="190"/>
        <end position="201"/>
    </location>
</feature>
<comment type="caution">
    <text evidence="3">The sequence shown here is derived from an EMBL/GenBank/DDBJ whole genome shotgun (WGS) entry which is preliminary data.</text>
</comment>
<name>A0A269ZBS0_9MICO</name>
<dbReference type="InterPro" id="IPR045275">
    <property type="entry name" value="MscS_archaea/bacteria_type"/>
</dbReference>
<dbReference type="RefSeq" id="WP_095376423.1">
    <property type="nucleotide sequence ID" value="NZ_NCWY01000010.1"/>
</dbReference>
<feature type="transmembrane region" description="Helical" evidence="2">
    <location>
        <begin position="420"/>
        <end position="437"/>
    </location>
</feature>
<evidence type="ECO:0000256" key="1">
    <source>
        <dbReference type="SAM" id="MobiDB-lite"/>
    </source>
</evidence>
<feature type="transmembrane region" description="Helical" evidence="2">
    <location>
        <begin position="355"/>
        <end position="372"/>
    </location>
</feature>
<feature type="transmembrane region" description="Helical" evidence="2">
    <location>
        <begin position="443"/>
        <end position="465"/>
    </location>
</feature>
<evidence type="ECO:0000313" key="4">
    <source>
        <dbReference type="Proteomes" id="UP000216867"/>
    </source>
</evidence>
<dbReference type="Proteomes" id="UP000216867">
    <property type="component" value="Unassembled WGS sequence"/>
</dbReference>
<feature type="compositionally biased region" description="Gly residues" evidence="1">
    <location>
        <begin position="530"/>
        <end position="549"/>
    </location>
</feature>
<feature type="transmembrane region" description="Helical" evidence="2">
    <location>
        <begin position="12"/>
        <end position="32"/>
    </location>
</feature>
<dbReference type="PANTHER" id="PTHR30221">
    <property type="entry name" value="SMALL-CONDUCTANCE MECHANOSENSITIVE CHANNEL"/>
    <property type="match status" value="1"/>
</dbReference>
<feature type="compositionally biased region" description="Low complexity" evidence="1">
    <location>
        <begin position="519"/>
        <end position="529"/>
    </location>
</feature>
<dbReference type="AlphaFoldDB" id="A0A269ZBS0"/>
<keyword evidence="2" id="KW-0472">Membrane</keyword>
<sequence length="565" mass="57222">MQDIWPVLINVGLAIVILIVTWIVASIVKWAIAKLVAKVPALQRDGHNGQQVGRSVGQIAGLIIWILGLIAVLQLFALDQVLTPLQGLANGIFSFLPNIIGAGFIFLIGYVFAKIAKQLVVTALGAVDLTKITAKFRSIGDRAVSVADSDGGFRRREAPGQQTAAFDQVQQGGPQQSGPAGPGQPDPGQQGPGQPGFGQPGPGQTMQHGQPGQPPQGHPQQGYQGQGHPQQGHQGQGHPGQSMGRSPEAEANARISNLVGNVVFGIIIIVVSIAALQVLGIAAISGPAQQMLEMFLNAIPLIVAAAILLAIGFAIAKFLGNLLEEILRGVGTDRAIESIGIVPEGTSASAVITKIVQIAIMIFFAIMATRMLGFPEITRILNEILALGGSVLFGAVIIAAGFLIAGIIGRFITNSIASKVLRYSAIALFIAMGLRYMGIADSIINLAFGAVVIGGAAAAALAFGLGGRNAAARLLDKVEDEAAEAVDAATGDASADRPGAAGRPGAASGLGRTPGSGTPGSTPGADPLGGRPGSGGVGSAGSGSGGVGDGPFSDGPLGDGPNHSR</sequence>